<dbReference type="PANTHER" id="PTHR43333">
    <property type="entry name" value="2-HACID_DH_C DOMAIN-CONTAINING PROTEIN"/>
    <property type="match status" value="1"/>
</dbReference>
<evidence type="ECO:0000313" key="5">
    <source>
        <dbReference type="Proteomes" id="UP001218638"/>
    </source>
</evidence>
<organism evidence="4 5">
    <name type="scientific">Synoicihabitans lomoniglobus</name>
    <dbReference type="NCBI Taxonomy" id="2909285"/>
    <lineage>
        <taxon>Bacteria</taxon>
        <taxon>Pseudomonadati</taxon>
        <taxon>Verrucomicrobiota</taxon>
        <taxon>Opitutia</taxon>
        <taxon>Opitutales</taxon>
        <taxon>Opitutaceae</taxon>
        <taxon>Synoicihabitans</taxon>
    </lineage>
</organism>
<keyword evidence="2" id="KW-0520">NAD</keyword>
<evidence type="ECO:0000256" key="2">
    <source>
        <dbReference type="ARBA" id="ARBA00023027"/>
    </source>
</evidence>
<dbReference type="RefSeq" id="WP_330929917.1">
    <property type="nucleotide sequence ID" value="NZ_CP119075.1"/>
</dbReference>
<evidence type="ECO:0000259" key="3">
    <source>
        <dbReference type="Pfam" id="PF02826"/>
    </source>
</evidence>
<name>A0AAF0CMY4_9BACT</name>
<sequence>MTPLNLLIDVPVEPAVLAALQKTGRYQIDVIDPPAEVSRPLPVDRIRETDVLFCSVPPQNNAAMAHLRWVQLASTGYTQLFGLNLPERGIRATNASGCFDVPIAEWAIAMMINLARDSRQMIRNQDAAVWDRSARFQREIRGLTVGLWGYGGIGRETARLAKQLGLRVHVQTRHGVHPRTDTYRVPGTGDPAGELPDRIFLAGEEASFLRDLDFLIVAMPLTHATEGLIGETELRMLPRHAFVLNPARGPIIQEQALVRALQEGWIAGAALDTHYHYPMPPEHPLWKLPNVLFTPHISGSSLSPNFKTRLWDIFAQNMSRFAAEEPLLNELGVAQLQGH</sequence>
<dbReference type="SUPFAM" id="SSF51735">
    <property type="entry name" value="NAD(P)-binding Rossmann-fold domains"/>
    <property type="match status" value="1"/>
</dbReference>
<dbReference type="GO" id="GO:0051287">
    <property type="term" value="F:NAD binding"/>
    <property type="evidence" value="ECO:0007669"/>
    <property type="project" value="InterPro"/>
</dbReference>
<evidence type="ECO:0000256" key="1">
    <source>
        <dbReference type="ARBA" id="ARBA00023002"/>
    </source>
</evidence>
<reference evidence="4" key="1">
    <citation type="submission" date="2023-03" db="EMBL/GenBank/DDBJ databases">
        <title>Lomoglobus Profundus gen. nov., sp. nov., a novel member of the phylum Verrucomicrobia, isolated from deep-marine sediment of South China Sea.</title>
        <authorList>
            <person name="Ahmad T."/>
            <person name="Ishaq S.E."/>
            <person name="Wang F."/>
        </authorList>
    </citation>
    <scope>NUCLEOTIDE SEQUENCE</scope>
    <source>
        <strain evidence="4">LMO-M01</strain>
    </source>
</reference>
<dbReference type="CDD" id="cd05300">
    <property type="entry name" value="2-Hacid_dh_1"/>
    <property type="match status" value="1"/>
</dbReference>
<dbReference type="InterPro" id="IPR036291">
    <property type="entry name" value="NAD(P)-bd_dom_sf"/>
</dbReference>
<accession>A0AAF0CMY4</accession>
<protein>
    <submittedName>
        <fullName evidence="4">D-2-hydroxyacid dehydrogenase</fullName>
    </submittedName>
</protein>
<keyword evidence="1" id="KW-0560">Oxidoreductase</keyword>
<dbReference type="PANTHER" id="PTHR43333:SF1">
    <property type="entry name" value="D-ISOMER SPECIFIC 2-HYDROXYACID DEHYDROGENASE NAD-BINDING DOMAIN-CONTAINING PROTEIN"/>
    <property type="match status" value="1"/>
</dbReference>
<proteinExistence type="predicted"/>
<dbReference type="Proteomes" id="UP001218638">
    <property type="component" value="Chromosome"/>
</dbReference>
<keyword evidence="5" id="KW-1185">Reference proteome</keyword>
<feature type="domain" description="D-isomer specific 2-hydroxyacid dehydrogenase NAD-binding" evidence="3">
    <location>
        <begin position="108"/>
        <end position="298"/>
    </location>
</feature>
<dbReference type="SUPFAM" id="SSF52283">
    <property type="entry name" value="Formate/glycerate dehydrogenase catalytic domain-like"/>
    <property type="match status" value="1"/>
</dbReference>
<evidence type="ECO:0000313" key="4">
    <source>
        <dbReference type="EMBL" id="WED63710.1"/>
    </source>
</evidence>
<dbReference type="KEGG" id="slom:PXH66_15345"/>
<dbReference type="EMBL" id="CP119075">
    <property type="protein sequence ID" value="WED63710.1"/>
    <property type="molecule type" value="Genomic_DNA"/>
</dbReference>
<gene>
    <name evidence="4" type="ORF">PXH66_15345</name>
</gene>
<dbReference type="AlphaFoldDB" id="A0AAF0CMY4"/>
<dbReference type="Pfam" id="PF02826">
    <property type="entry name" value="2-Hacid_dh_C"/>
    <property type="match status" value="1"/>
</dbReference>
<dbReference type="InterPro" id="IPR006140">
    <property type="entry name" value="D-isomer_DH_NAD-bd"/>
</dbReference>
<dbReference type="GO" id="GO:0016491">
    <property type="term" value="F:oxidoreductase activity"/>
    <property type="evidence" value="ECO:0007669"/>
    <property type="project" value="UniProtKB-KW"/>
</dbReference>
<dbReference type="Gene3D" id="3.40.50.720">
    <property type="entry name" value="NAD(P)-binding Rossmann-like Domain"/>
    <property type="match status" value="2"/>
</dbReference>